<name>A0A8S0VDS4_OLEEU</name>
<reference evidence="2 3" key="1">
    <citation type="submission" date="2019-12" db="EMBL/GenBank/DDBJ databases">
        <authorList>
            <person name="Alioto T."/>
            <person name="Alioto T."/>
            <person name="Gomez Garrido J."/>
        </authorList>
    </citation>
    <scope>NUCLEOTIDE SEQUENCE [LARGE SCALE GENOMIC DNA]</scope>
</reference>
<protein>
    <submittedName>
        <fullName evidence="2">Uncharacterized protein</fullName>
    </submittedName>
</protein>
<dbReference type="Proteomes" id="UP000594638">
    <property type="component" value="Unassembled WGS sequence"/>
</dbReference>
<evidence type="ECO:0000256" key="1">
    <source>
        <dbReference type="SAM" id="MobiDB-lite"/>
    </source>
</evidence>
<accession>A0A8S0VDS4</accession>
<evidence type="ECO:0000313" key="2">
    <source>
        <dbReference type="EMBL" id="CAA3032113.1"/>
    </source>
</evidence>
<evidence type="ECO:0000313" key="3">
    <source>
        <dbReference type="Proteomes" id="UP000594638"/>
    </source>
</evidence>
<comment type="caution">
    <text evidence="2">The sequence shown here is derived from an EMBL/GenBank/DDBJ whole genome shotgun (WGS) entry which is preliminary data.</text>
</comment>
<feature type="compositionally biased region" description="Basic and acidic residues" evidence="1">
    <location>
        <begin position="49"/>
        <end position="70"/>
    </location>
</feature>
<gene>
    <name evidence="2" type="ORF">OLEA9_A004470</name>
</gene>
<dbReference type="EMBL" id="CACTIH010009527">
    <property type="protein sequence ID" value="CAA3032113.1"/>
    <property type="molecule type" value="Genomic_DNA"/>
</dbReference>
<proteinExistence type="predicted"/>
<dbReference type="Gramene" id="OE9A004470T1">
    <property type="protein sequence ID" value="OE9A004470C1"/>
    <property type="gene ID" value="OE9A004470"/>
</dbReference>
<sequence>MAELLLSSEHHNEAASYVNHNIYADGLAYFFPSEYYGDVEGEEATQGAEAEKQRAEDEHTQIGEDSRKVQEVNGRAKEAIQRTEEAEAKAIKAAYIVALEKLIKHIRRERPNFNAAFLDEALEKKRKELQRLSEAARFRLSLANEDAEINALTSQDPLPLEMSHSLLFVF</sequence>
<dbReference type="AlphaFoldDB" id="A0A8S0VDS4"/>
<organism evidence="2 3">
    <name type="scientific">Olea europaea subsp. europaea</name>
    <dbReference type="NCBI Taxonomy" id="158383"/>
    <lineage>
        <taxon>Eukaryota</taxon>
        <taxon>Viridiplantae</taxon>
        <taxon>Streptophyta</taxon>
        <taxon>Embryophyta</taxon>
        <taxon>Tracheophyta</taxon>
        <taxon>Spermatophyta</taxon>
        <taxon>Magnoliopsida</taxon>
        <taxon>eudicotyledons</taxon>
        <taxon>Gunneridae</taxon>
        <taxon>Pentapetalae</taxon>
        <taxon>asterids</taxon>
        <taxon>lamiids</taxon>
        <taxon>Lamiales</taxon>
        <taxon>Oleaceae</taxon>
        <taxon>Oleeae</taxon>
        <taxon>Olea</taxon>
    </lineage>
</organism>
<keyword evidence="3" id="KW-1185">Reference proteome</keyword>
<feature type="region of interest" description="Disordered" evidence="1">
    <location>
        <begin position="41"/>
        <end position="70"/>
    </location>
</feature>